<evidence type="ECO:0000256" key="7">
    <source>
        <dbReference type="PROSITE-ProRule" id="PRU00108"/>
    </source>
</evidence>
<dbReference type="InterPro" id="IPR017995">
    <property type="entry name" value="Homeobox_antennapedia"/>
</dbReference>
<dbReference type="CDD" id="cd00086">
    <property type="entry name" value="homeodomain"/>
    <property type="match status" value="1"/>
</dbReference>
<evidence type="ECO:0000256" key="4">
    <source>
        <dbReference type="ARBA" id="ARBA00023125"/>
    </source>
</evidence>
<dbReference type="GO" id="GO:0000981">
    <property type="term" value="F:DNA-binding transcription factor activity, RNA polymerase II-specific"/>
    <property type="evidence" value="ECO:0007669"/>
    <property type="project" value="InterPro"/>
</dbReference>
<evidence type="ECO:0000256" key="2">
    <source>
        <dbReference type="ARBA" id="ARBA00009107"/>
    </source>
</evidence>
<dbReference type="PROSITE" id="PS50071">
    <property type="entry name" value="HOMEOBOX_2"/>
    <property type="match status" value="1"/>
</dbReference>
<dbReference type="InterPro" id="IPR017970">
    <property type="entry name" value="Homeobox_CS"/>
</dbReference>
<dbReference type="FunFam" id="1.10.10.60:FF:000055">
    <property type="entry name" value="Homeobox protein Hox-A5"/>
    <property type="match status" value="1"/>
</dbReference>
<evidence type="ECO:0000313" key="11">
    <source>
        <dbReference type="EMBL" id="RNA18956.1"/>
    </source>
</evidence>
<dbReference type="AlphaFoldDB" id="A0A3M7R5Y4"/>
<keyword evidence="3" id="KW-0217">Developmental protein</keyword>
<organism evidence="11 12">
    <name type="scientific">Brachionus plicatilis</name>
    <name type="common">Marine rotifer</name>
    <name type="synonym">Brachionus muelleri</name>
    <dbReference type="NCBI Taxonomy" id="10195"/>
    <lineage>
        <taxon>Eukaryota</taxon>
        <taxon>Metazoa</taxon>
        <taxon>Spiralia</taxon>
        <taxon>Gnathifera</taxon>
        <taxon>Rotifera</taxon>
        <taxon>Eurotatoria</taxon>
        <taxon>Monogononta</taxon>
        <taxon>Pseudotrocha</taxon>
        <taxon>Ploima</taxon>
        <taxon>Brachionidae</taxon>
        <taxon>Brachionus</taxon>
    </lineage>
</organism>
<dbReference type="Proteomes" id="UP000276133">
    <property type="component" value="Unassembled WGS sequence"/>
</dbReference>
<proteinExistence type="inferred from homology"/>
<evidence type="ECO:0000259" key="10">
    <source>
        <dbReference type="PROSITE" id="PS50071"/>
    </source>
</evidence>
<dbReference type="PANTHER" id="PTHR45659:SF10">
    <property type="entry name" value="HOMEOBOX PROTEIN HOX-A5"/>
    <property type="match status" value="1"/>
</dbReference>
<dbReference type="EMBL" id="REGN01004144">
    <property type="protein sequence ID" value="RNA18956.1"/>
    <property type="molecule type" value="Genomic_DNA"/>
</dbReference>
<keyword evidence="6 7" id="KW-0539">Nucleus</keyword>
<dbReference type="InterPro" id="IPR001356">
    <property type="entry name" value="HD"/>
</dbReference>
<sequence>MTDYQNNLSYHTSSANFSSNAAHNLKKSSLIQQNGCSNDNYSQIAYTTFPSPYFSNDAQYFINQYQEYETEDCYRDSASSVMGCDTAEPSRLNMSLSSDENPRTSENFDAADIKVYPWMKKNHGCNDYESDIYDSKRTRTSYSRYQTLELEKEFHFNKYLTRRRRIEIAHSLCLTERQIKIWFQNRRMKWKKDNKISSLNDVAKMTMAKGAAQPIYNQI</sequence>
<comment type="similarity">
    <text evidence="2 9">Belongs to the Antp homeobox family.</text>
</comment>
<evidence type="ECO:0000256" key="1">
    <source>
        <dbReference type="ARBA" id="ARBA00004123"/>
    </source>
</evidence>
<dbReference type="GO" id="GO:0009952">
    <property type="term" value="P:anterior/posterior pattern specification"/>
    <property type="evidence" value="ECO:0007669"/>
    <property type="project" value="TreeGrafter"/>
</dbReference>
<dbReference type="SMART" id="SM00389">
    <property type="entry name" value="HOX"/>
    <property type="match status" value="1"/>
</dbReference>
<evidence type="ECO:0000256" key="5">
    <source>
        <dbReference type="ARBA" id="ARBA00023155"/>
    </source>
</evidence>
<dbReference type="OrthoDB" id="6159439at2759"/>
<evidence type="ECO:0000256" key="8">
    <source>
        <dbReference type="RuleBase" id="RU000682"/>
    </source>
</evidence>
<comment type="caution">
    <text evidence="11">The sequence shown here is derived from an EMBL/GenBank/DDBJ whole genome shotgun (WGS) entry which is preliminary data.</text>
</comment>
<dbReference type="PROSITE" id="PS00032">
    <property type="entry name" value="ANTENNAPEDIA"/>
    <property type="match status" value="1"/>
</dbReference>
<dbReference type="PANTHER" id="PTHR45659">
    <property type="entry name" value="HOMEOBOX PROTEIN HOX"/>
    <property type="match status" value="1"/>
</dbReference>
<evidence type="ECO:0000313" key="12">
    <source>
        <dbReference type="Proteomes" id="UP000276133"/>
    </source>
</evidence>
<dbReference type="InterPro" id="IPR020479">
    <property type="entry name" value="HD_metazoa"/>
</dbReference>
<protein>
    <submittedName>
        <fullName evidence="11">Homeobox Hox-A5</fullName>
    </submittedName>
</protein>
<dbReference type="SUPFAM" id="SSF46689">
    <property type="entry name" value="Homeodomain-like"/>
    <property type="match status" value="1"/>
</dbReference>
<dbReference type="GO" id="GO:0000978">
    <property type="term" value="F:RNA polymerase II cis-regulatory region sequence-specific DNA binding"/>
    <property type="evidence" value="ECO:0007669"/>
    <property type="project" value="TreeGrafter"/>
</dbReference>
<dbReference type="GO" id="GO:0005634">
    <property type="term" value="C:nucleus"/>
    <property type="evidence" value="ECO:0007669"/>
    <property type="project" value="UniProtKB-SubCell"/>
</dbReference>
<feature type="domain" description="Homeobox" evidence="10">
    <location>
        <begin position="133"/>
        <end position="193"/>
    </location>
</feature>
<evidence type="ECO:0000256" key="3">
    <source>
        <dbReference type="ARBA" id="ARBA00022473"/>
    </source>
</evidence>
<dbReference type="PRINTS" id="PR00025">
    <property type="entry name" value="ANTENNAPEDIA"/>
</dbReference>
<evidence type="ECO:0000256" key="9">
    <source>
        <dbReference type="RuleBase" id="RU004442"/>
    </source>
</evidence>
<feature type="DNA-binding region" description="Homeobox" evidence="7">
    <location>
        <begin position="135"/>
        <end position="194"/>
    </location>
</feature>
<keyword evidence="4 7" id="KW-0238">DNA-binding</keyword>
<gene>
    <name evidence="11" type="ORF">BpHYR1_018602</name>
</gene>
<dbReference type="InterPro" id="IPR050296">
    <property type="entry name" value="Antp_homeobox"/>
</dbReference>
<keyword evidence="5 7" id="KW-0371">Homeobox</keyword>
<accession>A0A3M7R5Y4</accession>
<dbReference type="PRINTS" id="PR00024">
    <property type="entry name" value="HOMEOBOX"/>
</dbReference>
<dbReference type="Pfam" id="PF00046">
    <property type="entry name" value="Homeodomain"/>
    <property type="match status" value="1"/>
</dbReference>
<evidence type="ECO:0000256" key="6">
    <source>
        <dbReference type="ARBA" id="ARBA00023242"/>
    </source>
</evidence>
<reference evidence="11 12" key="1">
    <citation type="journal article" date="2018" name="Sci. Rep.">
        <title>Genomic signatures of local adaptation to the degree of environmental predictability in rotifers.</title>
        <authorList>
            <person name="Franch-Gras L."/>
            <person name="Hahn C."/>
            <person name="Garcia-Roger E.M."/>
            <person name="Carmona M.J."/>
            <person name="Serra M."/>
            <person name="Gomez A."/>
        </authorList>
    </citation>
    <scope>NUCLEOTIDE SEQUENCE [LARGE SCALE GENOMIC DNA]</scope>
    <source>
        <strain evidence="11">HYR1</strain>
    </source>
</reference>
<name>A0A3M7R5Y4_BRAPC</name>
<dbReference type="InterPro" id="IPR009057">
    <property type="entry name" value="Homeodomain-like_sf"/>
</dbReference>
<dbReference type="InterPro" id="IPR001827">
    <property type="entry name" value="Homeobox_Antennapedia_CS"/>
</dbReference>
<comment type="subcellular location">
    <subcellularLocation>
        <location evidence="1 7 8">Nucleus</location>
    </subcellularLocation>
</comment>
<dbReference type="PROSITE" id="PS00027">
    <property type="entry name" value="HOMEOBOX_1"/>
    <property type="match status" value="1"/>
</dbReference>
<dbReference type="STRING" id="10195.A0A3M7R5Y4"/>
<keyword evidence="12" id="KW-1185">Reference proteome</keyword>
<dbReference type="Gene3D" id="1.10.10.60">
    <property type="entry name" value="Homeodomain-like"/>
    <property type="match status" value="1"/>
</dbReference>